<evidence type="ECO:0000313" key="3">
    <source>
        <dbReference type="Proteomes" id="UP000027073"/>
    </source>
</evidence>
<accession>A0A067NF60</accession>
<name>A0A067NF60_PLEO1</name>
<dbReference type="VEuPathDB" id="FungiDB:PLEOSDRAFT_1106538"/>
<evidence type="ECO:0000313" key="2">
    <source>
        <dbReference type="EMBL" id="KDQ25620.1"/>
    </source>
</evidence>
<gene>
    <name evidence="2" type="ORF">PLEOSDRAFT_1106538</name>
</gene>
<feature type="region of interest" description="Disordered" evidence="1">
    <location>
        <begin position="35"/>
        <end position="55"/>
    </location>
</feature>
<dbReference type="OrthoDB" id="3080310at2759"/>
<sequence>MLYTSYGTPMSYSTAASHFEVGCLASQYKHFPPQYSPSGGDDGYRPRTVYTPADGTNPETITYYYGGRAPDKPEPSIRRLLKGAIKKSYRQFVHDMRVKWRGAKPTQSTKLS</sequence>
<evidence type="ECO:0000256" key="1">
    <source>
        <dbReference type="SAM" id="MobiDB-lite"/>
    </source>
</evidence>
<dbReference type="InParanoid" id="A0A067NF60"/>
<organism evidence="2 3">
    <name type="scientific">Pleurotus ostreatus (strain PC15)</name>
    <name type="common">Oyster mushroom</name>
    <dbReference type="NCBI Taxonomy" id="1137138"/>
    <lineage>
        <taxon>Eukaryota</taxon>
        <taxon>Fungi</taxon>
        <taxon>Dikarya</taxon>
        <taxon>Basidiomycota</taxon>
        <taxon>Agaricomycotina</taxon>
        <taxon>Agaricomycetes</taxon>
        <taxon>Agaricomycetidae</taxon>
        <taxon>Agaricales</taxon>
        <taxon>Pleurotineae</taxon>
        <taxon>Pleurotaceae</taxon>
        <taxon>Pleurotus</taxon>
    </lineage>
</organism>
<dbReference type="HOGENOM" id="CLU_2146924_0_0_1"/>
<protein>
    <submittedName>
        <fullName evidence="2">Uncharacterized protein</fullName>
    </submittedName>
</protein>
<reference evidence="3" key="1">
    <citation type="journal article" date="2014" name="Proc. Natl. Acad. Sci. U.S.A.">
        <title>Extensive sampling of basidiomycete genomes demonstrates inadequacy of the white-rot/brown-rot paradigm for wood decay fungi.</title>
        <authorList>
            <person name="Riley R."/>
            <person name="Salamov A.A."/>
            <person name="Brown D.W."/>
            <person name="Nagy L.G."/>
            <person name="Floudas D."/>
            <person name="Held B.W."/>
            <person name="Levasseur A."/>
            <person name="Lombard V."/>
            <person name="Morin E."/>
            <person name="Otillar R."/>
            <person name="Lindquist E.A."/>
            <person name="Sun H."/>
            <person name="LaButti K.M."/>
            <person name="Schmutz J."/>
            <person name="Jabbour D."/>
            <person name="Luo H."/>
            <person name="Baker S.E."/>
            <person name="Pisabarro A.G."/>
            <person name="Walton J.D."/>
            <person name="Blanchette R.A."/>
            <person name="Henrissat B."/>
            <person name="Martin F."/>
            <person name="Cullen D."/>
            <person name="Hibbett D.S."/>
            <person name="Grigoriev I.V."/>
        </authorList>
    </citation>
    <scope>NUCLEOTIDE SEQUENCE [LARGE SCALE GENOMIC DNA]</scope>
    <source>
        <strain evidence="3">PC15</strain>
    </source>
</reference>
<dbReference type="EMBL" id="KL198010">
    <property type="protein sequence ID" value="KDQ25620.1"/>
    <property type="molecule type" value="Genomic_DNA"/>
</dbReference>
<dbReference type="AlphaFoldDB" id="A0A067NF60"/>
<dbReference type="Proteomes" id="UP000027073">
    <property type="component" value="Unassembled WGS sequence"/>
</dbReference>
<proteinExistence type="predicted"/>